<dbReference type="EMBL" id="CP010415">
    <property type="protein sequence ID" value="AJE21976.1"/>
    <property type="molecule type" value="Genomic_DNA"/>
</dbReference>
<keyword evidence="2" id="KW-0479">Metal-binding</keyword>
<dbReference type="SMR" id="A0A0C4WN89"/>
<dbReference type="PROSITE" id="PS00087">
    <property type="entry name" value="SOD_CU_ZN_1"/>
    <property type="match status" value="1"/>
</dbReference>
<dbReference type="InterPro" id="IPR024134">
    <property type="entry name" value="SOD_Cu/Zn_/chaperone"/>
</dbReference>
<dbReference type="GO" id="GO:0004784">
    <property type="term" value="F:superoxide dismutase activity"/>
    <property type="evidence" value="ECO:0007669"/>
    <property type="project" value="UniProtKB-EC"/>
</dbReference>
<accession>A0A0C4WN89</accession>
<dbReference type="NCBIfam" id="NF007628">
    <property type="entry name" value="PRK10290.1"/>
    <property type="match status" value="1"/>
</dbReference>
<dbReference type="Proteomes" id="UP000068210">
    <property type="component" value="Chromosome"/>
</dbReference>
<name>A0A0C4WN89_9GAMM</name>
<keyword evidence="2" id="KW-0186">Copper</keyword>
<dbReference type="SUPFAM" id="SSF49329">
    <property type="entry name" value="Cu,Zn superoxide dismutase-like"/>
    <property type="match status" value="1"/>
</dbReference>
<feature type="chain" id="PRO_5002185083" description="Superoxide dismutase [Cu-Zn]" evidence="3">
    <location>
        <begin position="27"/>
        <end position="180"/>
    </location>
</feature>
<dbReference type="GO" id="GO:0005507">
    <property type="term" value="F:copper ion binding"/>
    <property type="evidence" value="ECO:0007669"/>
    <property type="project" value="InterPro"/>
</dbReference>
<keyword evidence="2" id="KW-0560">Oxidoreductase</keyword>
<comment type="catalytic activity">
    <reaction evidence="2">
        <text>2 superoxide + 2 H(+) = H2O2 + O2</text>
        <dbReference type="Rhea" id="RHEA:20696"/>
        <dbReference type="ChEBI" id="CHEBI:15378"/>
        <dbReference type="ChEBI" id="CHEBI:15379"/>
        <dbReference type="ChEBI" id="CHEBI:16240"/>
        <dbReference type="ChEBI" id="CHEBI:18421"/>
        <dbReference type="EC" id="1.15.1.1"/>
    </reaction>
</comment>
<dbReference type="Gene3D" id="2.60.40.200">
    <property type="entry name" value="Superoxide dismutase, copper/zinc binding domain"/>
    <property type="match status" value="1"/>
</dbReference>
<dbReference type="KEGG" id="acx:Achr_25450"/>
<dbReference type="CDD" id="cd00305">
    <property type="entry name" value="Cu-Zn_Superoxide_Dismutase"/>
    <property type="match status" value="1"/>
</dbReference>
<feature type="signal peptide" evidence="3">
    <location>
        <begin position="1"/>
        <end position="26"/>
    </location>
</feature>
<keyword evidence="6" id="KW-1185">Reference proteome</keyword>
<dbReference type="PANTHER" id="PTHR10003">
    <property type="entry name" value="SUPEROXIDE DISMUTASE CU-ZN -RELATED"/>
    <property type="match status" value="1"/>
</dbReference>
<protein>
    <recommendedName>
        <fullName evidence="2">Superoxide dismutase [Cu-Zn]</fullName>
        <ecNumber evidence="2">1.15.1.1</ecNumber>
    </recommendedName>
</protein>
<dbReference type="InterPro" id="IPR001424">
    <property type="entry name" value="SOD_Cu_Zn_dom"/>
</dbReference>
<feature type="domain" description="Superoxide dismutase copper/zinc binding" evidence="4">
    <location>
        <begin position="46"/>
        <end position="179"/>
    </location>
</feature>
<evidence type="ECO:0000313" key="5">
    <source>
        <dbReference type="EMBL" id="AJE21976.1"/>
    </source>
</evidence>
<reference evidence="5 6" key="1">
    <citation type="journal article" date="2015" name="PLoS ONE">
        <title>Azotobacter Genomes: The Genome of Azotobacter chroococcum NCIMB 8003 (ATCC 4412).</title>
        <authorList>
            <person name="Robson R.L."/>
            <person name="Jones R."/>
            <person name="Robson R.M."/>
            <person name="Schwartz A."/>
            <person name="Richardson T.H."/>
        </authorList>
    </citation>
    <scope>NUCLEOTIDE SEQUENCE [LARGE SCALE GENOMIC DNA]</scope>
    <source>
        <strain evidence="5 6">NCIMB 8003</strain>
    </source>
</reference>
<evidence type="ECO:0000313" key="6">
    <source>
        <dbReference type="Proteomes" id="UP000068210"/>
    </source>
</evidence>
<dbReference type="Pfam" id="PF00080">
    <property type="entry name" value="Sod_Cu"/>
    <property type="match status" value="1"/>
</dbReference>
<proteinExistence type="inferred from homology"/>
<comment type="similarity">
    <text evidence="1 2">Belongs to the Cu-Zn superoxide dismutase family.</text>
</comment>
<keyword evidence="3" id="KW-0732">Signal</keyword>
<organism evidence="5 6">
    <name type="scientific">Azotobacter chroococcum NCIMB 8003</name>
    <dbReference type="NCBI Taxonomy" id="1328314"/>
    <lineage>
        <taxon>Bacteria</taxon>
        <taxon>Pseudomonadati</taxon>
        <taxon>Pseudomonadota</taxon>
        <taxon>Gammaproteobacteria</taxon>
        <taxon>Pseudomonadales</taxon>
        <taxon>Pseudomonadaceae</taxon>
        <taxon>Azotobacter</taxon>
    </lineage>
</organism>
<comment type="cofactor">
    <cofactor evidence="2">
        <name>Cu cation</name>
        <dbReference type="ChEBI" id="CHEBI:23378"/>
    </cofactor>
    <text evidence="2">Binds 1 copper ion per subunit.</text>
</comment>
<dbReference type="InterPro" id="IPR036423">
    <property type="entry name" value="SOD-like_Cu/Zn_dom_sf"/>
</dbReference>
<comment type="cofactor">
    <cofactor evidence="2">
        <name>Zn(2+)</name>
        <dbReference type="ChEBI" id="CHEBI:29105"/>
    </cofactor>
    <text evidence="2">Binds 1 zinc ion per subunit.</text>
</comment>
<evidence type="ECO:0000256" key="3">
    <source>
        <dbReference type="SAM" id="SignalP"/>
    </source>
</evidence>
<comment type="function">
    <text evidence="2">Destroys radicals which are normally produced within the cells and which are toxic to biological systems.</text>
</comment>
<evidence type="ECO:0000259" key="4">
    <source>
        <dbReference type="Pfam" id="PF00080"/>
    </source>
</evidence>
<evidence type="ECO:0000256" key="2">
    <source>
        <dbReference type="RuleBase" id="RU000393"/>
    </source>
</evidence>
<dbReference type="AlphaFoldDB" id="A0A0C4WN89"/>
<dbReference type="InterPro" id="IPR018152">
    <property type="entry name" value="SOD_Cu/Zn_BS"/>
</dbReference>
<keyword evidence="2" id="KW-0862">Zinc</keyword>
<evidence type="ECO:0000256" key="1">
    <source>
        <dbReference type="ARBA" id="ARBA00010457"/>
    </source>
</evidence>
<dbReference type="PROSITE" id="PS00332">
    <property type="entry name" value="SOD_CU_ZN_2"/>
    <property type="match status" value="1"/>
</dbReference>
<dbReference type="EC" id="1.15.1.1" evidence="2"/>
<sequence>MHNKEKPMKKWLIAALAASCALPLQAAPLSVTLDAVSGDGIGAALGTVSIEQNEHGLVFTPNLEGLQPGIHGFHVHASGSCAVAEKDDQKVAAGAAGGHWDPQNTAKHGQPWGDGHLGDLPALYVGADGKATQPVLAPRLKDLAALKGHALMVHAGGDNHADSPAPLGGGGARVACGIIK</sequence>
<gene>
    <name evidence="5" type="primary">sodA</name>
    <name evidence="5" type="ORF">Achr_25450</name>
</gene>
<dbReference type="HOGENOM" id="CLU_056632_7_1_6"/>
<dbReference type="STRING" id="1328314.Achr_25450"/>